<evidence type="ECO:0000256" key="5">
    <source>
        <dbReference type="ARBA" id="ARBA00022840"/>
    </source>
</evidence>
<dbReference type="PROSITE" id="PS01234">
    <property type="entry name" value="GATB"/>
    <property type="match status" value="1"/>
</dbReference>
<evidence type="ECO:0000256" key="10">
    <source>
        <dbReference type="HAMAP-Rule" id="MF_00121"/>
    </source>
</evidence>
<evidence type="ECO:0000259" key="11">
    <source>
        <dbReference type="SMART" id="SM00845"/>
    </source>
</evidence>
<dbReference type="SMART" id="SM00845">
    <property type="entry name" value="GatB_Yqey"/>
    <property type="match status" value="1"/>
</dbReference>
<dbReference type="InterPro" id="IPR023168">
    <property type="entry name" value="GatB_Yqey_C_2"/>
</dbReference>
<dbReference type="FunFam" id="1.10.10.410:FF:000001">
    <property type="entry name" value="Aspartyl/glutamyl-tRNA(Asn/Gln) amidotransferase subunit B"/>
    <property type="match status" value="1"/>
</dbReference>
<accession>A0AA35CL67</accession>
<dbReference type="SUPFAM" id="SSF89095">
    <property type="entry name" value="GatB/YqeY motif"/>
    <property type="match status" value="1"/>
</dbReference>
<dbReference type="Proteomes" id="UP001163687">
    <property type="component" value="Chromosome"/>
</dbReference>
<dbReference type="KEGG" id="cmic:caldi_23370"/>
<dbReference type="GO" id="GO:0006412">
    <property type="term" value="P:translation"/>
    <property type="evidence" value="ECO:0007669"/>
    <property type="project" value="UniProtKB-UniRule"/>
</dbReference>
<dbReference type="InterPro" id="IPR018027">
    <property type="entry name" value="Asn/Gln_amidotransferase"/>
</dbReference>
<evidence type="ECO:0000256" key="7">
    <source>
        <dbReference type="ARBA" id="ARBA00024799"/>
    </source>
</evidence>
<evidence type="ECO:0000313" key="13">
    <source>
        <dbReference type="Proteomes" id="UP001163687"/>
    </source>
</evidence>
<dbReference type="AlphaFoldDB" id="A0AA35CL67"/>
<name>A0AA35CL67_9FIRM</name>
<sequence length="497" mass="54587">MHTAAQELEFETVVGLEVHVELGTRSKIFCGCSTAPGAEPNTQTCPVCLGYPGVLPVLNEQALAYAIRAALALNCEIARFSKFDRKQYFYPDLPKGYQISQYDQPLAHSGWVEIEVGGETRRIGIVRVHLEEDAGKLLHAGGVVDSGASYVDFNRCGVPLIEIVSAPDIRSPEEARAYLEKLRAIMIYTGVSEARLEMGQMRADVNISVRPVGSTAFGTRTELKNLSSFRAVMRGIEYEARRQWEVIRAGGEVVQETRHFDEERGITLSLRGKEEAHDYRYFPEPDLPPVVLTDEQIEKIRAGLPELPDARKARYVTEYGLSAYDAGLIVRDKAVADFFEESVRQYAKGPAGAKTLANWVINELQRILADRGLELGQTPLTPAHLVGMLKLIDEGTISGKIGKEVFEAMVETGQEAAAIVKERGLVQVTDEAELAAIARQVIEANPKVVEDWRKGKAAAAQFLVGQVMKATRGRANPQLAGRLVRAALAEVTGVTNE</sequence>
<dbReference type="NCBIfam" id="TIGR00133">
    <property type="entry name" value="gatB"/>
    <property type="match status" value="1"/>
</dbReference>
<evidence type="ECO:0000256" key="6">
    <source>
        <dbReference type="ARBA" id="ARBA00022917"/>
    </source>
</evidence>
<dbReference type="InterPro" id="IPR042114">
    <property type="entry name" value="GatB_C_1"/>
</dbReference>
<dbReference type="EMBL" id="AP025628">
    <property type="protein sequence ID" value="BDG61247.1"/>
    <property type="molecule type" value="Genomic_DNA"/>
</dbReference>
<comment type="catalytic activity">
    <reaction evidence="8 10">
        <text>L-aspartyl-tRNA(Asn) + L-glutamine + ATP + H2O = L-asparaginyl-tRNA(Asn) + L-glutamate + ADP + phosphate + 2 H(+)</text>
        <dbReference type="Rhea" id="RHEA:14513"/>
        <dbReference type="Rhea" id="RHEA-COMP:9674"/>
        <dbReference type="Rhea" id="RHEA-COMP:9677"/>
        <dbReference type="ChEBI" id="CHEBI:15377"/>
        <dbReference type="ChEBI" id="CHEBI:15378"/>
        <dbReference type="ChEBI" id="CHEBI:29985"/>
        <dbReference type="ChEBI" id="CHEBI:30616"/>
        <dbReference type="ChEBI" id="CHEBI:43474"/>
        <dbReference type="ChEBI" id="CHEBI:58359"/>
        <dbReference type="ChEBI" id="CHEBI:78515"/>
        <dbReference type="ChEBI" id="CHEBI:78516"/>
        <dbReference type="ChEBI" id="CHEBI:456216"/>
    </reaction>
</comment>
<dbReference type="Pfam" id="PF02934">
    <property type="entry name" value="GatB_N"/>
    <property type="match status" value="1"/>
</dbReference>
<organism evidence="12 13">
    <name type="scientific">Caldinitratiruptor microaerophilus</name>
    <dbReference type="NCBI Taxonomy" id="671077"/>
    <lineage>
        <taxon>Bacteria</taxon>
        <taxon>Bacillati</taxon>
        <taxon>Bacillota</taxon>
        <taxon>Clostridia</taxon>
        <taxon>Eubacteriales</taxon>
        <taxon>Symbiobacteriaceae</taxon>
        <taxon>Caldinitratiruptor</taxon>
    </lineage>
</organism>
<comment type="catalytic activity">
    <reaction evidence="9 10">
        <text>L-glutamyl-tRNA(Gln) + L-glutamine + ATP + H2O = L-glutaminyl-tRNA(Gln) + L-glutamate + ADP + phosphate + H(+)</text>
        <dbReference type="Rhea" id="RHEA:17521"/>
        <dbReference type="Rhea" id="RHEA-COMP:9681"/>
        <dbReference type="Rhea" id="RHEA-COMP:9684"/>
        <dbReference type="ChEBI" id="CHEBI:15377"/>
        <dbReference type="ChEBI" id="CHEBI:15378"/>
        <dbReference type="ChEBI" id="CHEBI:29985"/>
        <dbReference type="ChEBI" id="CHEBI:30616"/>
        <dbReference type="ChEBI" id="CHEBI:43474"/>
        <dbReference type="ChEBI" id="CHEBI:58359"/>
        <dbReference type="ChEBI" id="CHEBI:78520"/>
        <dbReference type="ChEBI" id="CHEBI:78521"/>
        <dbReference type="ChEBI" id="CHEBI:456216"/>
    </reaction>
</comment>
<proteinExistence type="inferred from homology"/>
<dbReference type="PANTHER" id="PTHR11659:SF0">
    <property type="entry name" value="GLUTAMYL-TRNA(GLN) AMIDOTRANSFERASE SUBUNIT B, MITOCHONDRIAL"/>
    <property type="match status" value="1"/>
</dbReference>
<dbReference type="InterPro" id="IPR017958">
    <property type="entry name" value="Gln-tRNA_amidoTrfase_suB_CS"/>
</dbReference>
<dbReference type="InterPro" id="IPR017959">
    <property type="entry name" value="Asn/Gln-tRNA_amidoTrfase_suB/E"/>
</dbReference>
<evidence type="ECO:0000256" key="9">
    <source>
        <dbReference type="ARBA" id="ARBA00047913"/>
    </source>
</evidence>
<keyword evidence="4 10" id="KW-0547">Nucleotide-binding</keyword>
<dbReference type="PANTHER" id="PTHR11659">
    <property type="entry name" value="GLUTAMYL-TRNA GLN AMIDOTRANSFERASE SUBUNIT B MITOCHONDRIAL AND PROKARYOTIC PET112-RELATED"/>
    <property type="match status" value="1"/>
</dbReference>
<dbReference type="GO" id="GO:0050567">
    <property type="term" value="F:glutaminyl-tRNA synthase (glutamine-hydrolyzing) activity"/>
    <property type="evidence" value="ECO:0007669"/>
    <property type="project" value="UniProtKB-UniRule"/>
</dbReference>
<dbReference type="GO" id="GO:0005524">
    <property type="term" value="F:ATP binding"/>
    <property type="evidence" value="ECO:0007669"/>
    <property type="project" value="UniProtKB-KW"/>
</dbReference>
<dbReference type="Gene3D" id="1.10.10.410">
    <property type="match status" value="1"/>
</dbReference>
<gene>
    <name evidence="10 12" type="primary">gatB</name>
    <name evidence="12" type="ORF">caldi_23370</name>
</gene>
<comment type="function">
    <text evidence="7 10">Allows the formation of correctly charged Asn-tRNA(Asn) or Gln-tRNA(Gln) through the transamidation of misacylated Asp-tRNA(Asn) or Glu-tRNA(Gln) in organisms which lack either or both of asparaginyl-tRNA or glutaminyl-tRNA synthetases. The reaction takes place in the presence of glutamine and ATP through an activated phospho-Asp-tRNA(Asn) or phospho-Glu-tRNA(Gln).</text>
</comment>
<comment type="similarity">
    <text evidence="1 10">Belongs to the GatB/GatE family. GatB subfamily.</text>
</comment>
<keyword evidence="5 10" id="KW-0067">ATP-binding</keyword>
<evidence type="ECO:0000256" key="1">
    <source>
        <dbReference type="ARBA" id="ARBA00005306"/>
    </source>
</evidence>
<dbReference type="GO" id="GO:0070681">
    <property type="term" value="P:glutaminyl-tRNAGln biosynthesis via transamidation"/>
    <property type="evidence" value="ECO:0007669"/>
    <property type="project" value="TreeGrafter"/>
</dbReference>
<dbReference type="FunFam" id="1.10.150.380:FF:000001">
    <property type="entry name" value="Aspartyl/glutamyl-tRNA(Asn/Gln) amidotransferase subunit B"/>
    <property type="match status" value="1"/>
</dbReference>
<protein>
    <recommendedName>
        <fullName evidence="10">Aspartyl/glutamyl-tRNA(Asn/Gln) amidotransferase subunit B</fullName>
        <shortName evidence="10">Asp/Glu-ADT subunit B</shortName>
        <ecNumber evidence="10">6.3.5.-</ecNumber>
    </recommendedName>
</protein>
<keyword evidence="6 10" id="KW-0648">Protein biosynthesis</keyword>
<dbReference type="NCBIfam" id="NF004012">
    <property type="entry name" value="PRK05477.1-2"/>
    <property type="match status" value="1"/>
</dbReference>
<dbReference type="InterPro" id="IPR003789">
    <property type="entry name" value="Asn/Gln_tRNA_amidoTrase-B-like"/>
</dbReference>
<dbReference type="RefSeq" id="WP_319951749.1">
    <property type="nucleotide sequence ID" value="NZ_AP025628.1"/>
</dbReference>
<dbReference type="HAMAP" id="MF_00121">
    <property type="entry name" value="GatB"/>
    <property type="match status" value="1"/>
</dbReference>
<dbReference type="SUPFAM" id="SSF55931">
    <property type="entry name" value="Glutamine synthetase/guanido kinase"/>
    <property type="match status" value="1"/>
</dbReference>
<dbReference type="InterPro" id="IPR006075">
    <property type="entry name" value="Asn/Gln-tRNA_Trfase_suB/E_cat"/>
</dbReference>
<comment type="subunit">
    <text evidence="2 10">Heterotrimer of A, B and C subunits.</text>
</comment>
<evidence type="ECO:0000256" key="2">
    <source>
        <dbReference type="ARBA" id="ARBA00011123"/>
    </source>
</evidence>
<evidence type="ECO:0000256" key="3">
    <source>
        <dbReference type="ARBA" id="ARBA00022598"/>
    </source>
</evidence>
<dbReference type="NCBIfam" id="NF004014">
    <property type="entry name" value="PRK05477.1-4"/>
    <property type="match status" value="1"/>
</dbReference>
<dbReference type="Gene3D" id="1.10.150.380">
    <property type="entry name" value="GatB domain, N-terminal subdomain"/>
    <property type="match status" value="1"/>
</dbReference>
<evidence type="ECO:0000313" key="12">
    <source>
        <dbReference type="EMBL" id="BDG61247.1"/>
    </source>
</evidence>
<evidence type="ECO:0000256" key="4">
    <source>
        <dbReference type="ARBA" id="ARBA00022741"/>
    </source>
</evidence>
<evidence type="ECO:0000256" key="8">
    <source>
        <dbReference type="ARBA" id="ARBA00047380"/>
    </source>
</evidence>
<keyword evidence="13" id="KW-1185">Reference proteome</keyword>
<feature type="domain" description="Asn/Gln amidotransferase" evidence="11">
    <location>
        <begin position="337"/>
        <end position="488"/>
    </location>
</feature>
<keyword evidence="3 10" id="KW-0436">Ligase</keyword>
<dbReference type="Pfam" id="PF02637">
    <property type="entry name" value="GatB_Yqey"/>
    <property type="match status" value="1"/>
</dbReference>
<reference evidence="12" key="1">
    <citation type="submission" date="2022-03" db="EMBL/GenBank/DDBJ databases">
        <title>Complete genome sequence of Caldinitratiruptor microaerophilus.</title>
        <authorList>
            <person name="Mukaiyama R."/>
            <person name="Nishiyama T."/>
            <person name="Ueda K."/>
        </authorList>
    </citation>
    <scope>NUCLEOTIDE SEQUENCE</scope>
    <source>
        <strain evidence="12">JCM 16183</strain>
    </source>
</reference>
<dbReference type="InterPro" id="IPR004413">
    <property type="entry name" value="GatB"/>
</dbReference>
<dbReference type="InterPro" id="IPR014746">
    <property type="entry name" value="Gln_synth/guanido_kin_cat_dom"/>
</dbReference>
<dbReference type="EC" id="6.3.5.-" evidence="10"/>